<dbReference type="AlphaFoldDB" id="A0A8H5M3L2"/>
<evidence type="ECO:0000313" key="2">
    <source>
        <dbReference type="Proteomes" id="UP000518752"/>
    </source>
</evidence>
<evidence type="ECO:0000313" key="1">
    <source>
        <dbReference type="EMBL" id="KAF5379598.1"/>
    </source>
</evidence>
<reference evidence="1 2" key="1">
    <citation type="journal article" date="2020" name="ISME J.">
        <title>Uncovering the hidden diversity of litter-decomposition mechanisms in mushroom-forming fungi.</title>
        <authorList>
            <person name="Floudas D."/>
            <person name="Bentzer J."/>
            <person name="Ahren D."/>
            <person name="Johansson T."/>
            <person name="Persson P."/>
            <person name="Tunlid A."/>
        </authorList>
    </citation>
    <scope>NUCLEOTIDE SEQUENCE [LARGE SCALE GENOMIC DNA]</scope>
    <source>
        <strain evidence="1 2">CBS 406.79</strain>
    </source>
</reference>
<dbReference type="OrthoDB" id="10542119at2759"/>
<name>A0A8H5M3L2_9AGAR</name>
<keyword evidence="2" id="KW-1185">Reference proteome</keyword>
<sequence length="447" mass="50246">MNTEIRYSQKVFEQIIHESSDSLPTLKSLSLVAQSWHTPSRNHLFRTLTIQDMAFHVRDNEEFAQRTVMMNESLDFILKERRVLDCVKVLNVSNDWVDAGTKFADARYFPRNQCHSLAFEWTNTVTFLNILRSSTTGFKKIVLIDPVVSFGTGSSMNNPLDCLRIVASSLETLCLSNLRAVEGFHGTSFRDHDSAALSNLRQALHESIADRPPSRESSIVLKRLCLRTGVLPSNRMLEVLLFESVNLNLARLTYLAIDSTAIALLAGRWQILQGVESLTIFDKESDYMPNVWAYTNKSRPALPALRVILGPLVVDDQVASARTAPNDSTTAMEYPGVQYYTAFTKRAPLLEPVSEYPRVERLHIEFRLDSAKKSPGKAHLTDFVGAVSALASSLDATLYSFLVDGGGPGTLITVDLFPDFFQYLPRTAGTGKIRRMRGDKWWDVKCW</sequence>
<organism evidence="1 2">
    <name type="scientific">Collybiopsis confluens</name>
    <dbReference type="NCBI Taxonomy" id="2823264"/>
    <lineage>
        <taxon>Eukaryota</taxon>
        <taxon>Fungi</taxon>
        <taxon>Dikarya</taxon>
        <taxon>Basidiomycota</taxon>
        <taxon>Agaricomycotina</taxon>
        <taxon>Agaricomycetes</taxon>
        <taxon>Agaricomycetidae</taxon>
        <taxon>Agaricales</taxon>
        <taxon>Marasmiineae</taxon>
        <taxon>Omphalotaceae</taxon>
        <taxon>Collybiopsis</taxon>
    </lineage>
</organism>
<dbReference type="EMBL" id="JAACJN010000068">
    <property type="protein sequence ID" value="KAF5379598.1"/>
    <property type="molecule type" value="Genomic_DNA"/>
</dbReference>
<comment type="caution">
    <text evidence="1">The sequence shown here is derived from an EMBL/GenBank/DDBJ whole genome shotgun (WGS) entry which is preliminary data.</text>
</comment>
<proteinExistence type="predicted"/>
<gene>
    <name evidence="1" type="ORF">D9757_009217</name>
</gene>
<accession>A0A8H5M3L2</accession>
<dbReference type="Proteomes" id="UP000518752">
    <property type="component" value="Unassembled WGS sequence"/>
</dbReference>
<protein>
    <submittedName>
        <fullName evidence="1">Uncharacterized protein</fullName>
    </submittedName>
</protein>